<proteinExistence type="predicted"/>
<reference evidence="5" key="1">
    <citation type="journal article" date="2019" name="Int. J. Syst. Evol. Microbiol.">
        <title>The Global Catalogue of Microorganisms (GCM) 10K type strain sequencing project: providing services to taxonomists for standard genome sequencing and annotation.</title>
        <authorList>
            <consortium name="The Broad Institute Genomics Platform"/>
            <consortium name="The Broad Institute Genome Sequencing Center for Infectious Disease"/>
            <person name="Wu L."/>
            <person name="Ma J."/>
        </authorList>
    </citation>
    <scope>NUCLEOTIDE SEQUENCE [LARGE SCALE GENOMIC DNA]</scope>
    <source>
        <strain evidence="5">KCTC 52490</strain>
    </source>
</reference>
<comment type="caution">
    <text evidence="4">The sequence shown here is derived from an EMBL/GenBank/DDBJ whole genome shotgun (WGS) entry which is preliminary data.</text>
</comment>
<dbReference type="InterPro" id="IPR014718">
    <property type="entry name" value="GH-type_carb-bd"/>
</dbReference>
<dbReference type="InterPro" id="IPR011013">
    <property type="entry name" value="Gal_mutarotase_sf_dom"/>
</dbReference>
<keyword evidence="3" id="KW-0106">Calcium</keyword>
<keyword evidence="5" id="KW-1185">Reference proteome</keyword>
<gene>
    <name evidence="4" type="ORF">ACFS25_02610</name>
</gene>
<dbReference type="Proteomes" id="UP001597512">
    <property type="component" value="Unassembled WGS sequence"/>
</dbReference>
<dbReference type="CDD" id="cd09024">
    <property type="entry name" value="Aldose_epim_lacX"/>
    <property type="match status" value="1"/>
</dbReference>
<evidence type="ECO:0000256" key="1">
    <source>
        <dbReference type="ARBA" id="ARBA00001913"/>
    </source>
</evidence>
<dbReference type="InterPro" id="IPR037481">
    <property type="entry name" value="LacX"/>
</dbReference>
<dbReference type="Gene3D" id="2.70.98.10">
    <property type="match status" value="1"/>
</dbReference>
<evidence type="ECO:0000256" key="3">
    <source>
        <dbReference type="ARBA" id="ARBA00022837"/>
    </source>
</evidence>
<dbReference type="RefSeq" id="WP_381496842.1">
    <property type="nucleotide sequence ID" value="NZ_JBHUOM010000001.1"/>
</dbReference>
<accession>A0ABW6ABI1</accession>
<protein>
    <submittedName>
        <fullName evidence="4">Aldose 1-epimerase family protein</fullName>
    </submittedName>
</protein>
<organism evidence="4 5">
    <name type="scientific">Spirosoma flavum</name>
    <dbReference type="NCBI Taxonomy" id="2048557"/>
    <lineage>
        <taxon>Bacteria</taxon>
        <taxon>Pseudomonadati</taxon>
        <taxon>Bacteroidota</taxon>
        <taxon>Cytophagia</taxon>
        <taxon>Cytophagales</taxon>
        <taxon>Cytophagaceae</taxon>
        <taxon>Spirosoma</taxon>
    </lineage>
</organism>
<dbReference type="EMBL" id="JBHUOM010000001">
    <property type="protein sequence ID" value="MFD2932651.1"/>
    <property type="molecule type" value="Genomic_DNA"/>
</dbReference>
<comment type="subunit">
    <text evidence="2">Monomer.</text>
</comment>
<evidence type="ECO:0000256" key="2">
    <source>
        <dbReference type="ARBA" id="ARBA00011245"/>
    </source>
</evidence>
<sequence length="294" mass="33506">MTTLENDYLRVSIRPKGAELTSIVHKPTDIEHLWQADPSVWGWHAPNLFPVVGGCLNNQLLIDGKTYPIERHGFARQSLFDTTESTTNHAIFSLRSSEETRVHFPYTFEFQILYELDGPRLTITYRLVNEDEQPIFFSVGAHPAFAVPFESGENYEDYFIEFEQVEPLETHMLSSAGYFTGETKPVPTVEVNTSERRLALTKHLFDDDALVFKNLVARRVTIRSDKHNHALSVEYPAFPYLGVWAKPSAPFVCIEPWLGCADSEGEPKPIQQKEAIQQVEPGRVFEAAFWIDVS</sequence>
<dbReference type="SUPFAM" id="SSF74650">
    <property type="entry name" value="Galactose mutarotase-like"/>
    <property type="match status" value="1"/>
</dbReference>
<evidence type="ECO:0000313" key="5">
    <source>
        <dbReference type="Proteomes" id="UP001597512"/>
    </source>
</evidence>
<comment type="cofactor">
    <cofactor evidence="1">
        <name>Ca(2+)</name>
        <dbReference type="ChEBI" id="CHEBI:29108"/>
    </cofactor>
</comment>
<evidence type="ECO:0000313" key="4">
    <source>
        <dbReference type="EMBL" id="MFD2932651.1"/>
    </source>
</evidence>
<dbReference type="InterPro" id="IPR008183">
    <property type="entry name" value="Aldose_1/G6P_1-epimerase"/>
</dbReference>
<name>A0ABW6ABI1_9BACT</name>
<dbReference type="Pfam" id="PF01263">
    <property type="entry name" value="Aldose_epim"/>
    <property type="match status" value="1"/>
</dbReference>